<dbReference type="Pfam" id="PF13439">
    <property type="entry name" value="Glyco_transf_4"/>
    <property type="match status" value="1"/>
</dbReference>
<dbReference type="PANTHER" id="PTHR45947:SF3">
    <property type="entry name" value="SULFOQUINOVOSYL TRANSFERASE SQD2"/>
    <property type="match status" value="1"/>
</dbReference>
<dbReference type="Gene3D" id="3.40.50.2000">
    <property type="entry name" value="Glycogen Phosphorylase B"/>
    <property type="match status" value="2"/>
</dbReference>
<dbReference type="InterPro" id="IPR050194">
    <property type="entry name" value="Glycosyltransferase_grp1"/>
</dbReference>
<dbReference type="EMBL" id="JAEILD010000004">
    <property type="protein sequence ID" value="MBI6647619.1"/>
    <property type="molecule type" value="Genomic_DNA"/>
</dbReference>
<comment type="caution">
    <text evidence="3">The sequence shown here is derived from an EMBL/GenBank/DDBJ whole genome shotgun (WGS) entry which is preliminary data.</text>
</comment>
<dbReference type="Pfam" id="PF00534">
    <property type="entry name" value="Glycos_transf_1"/>
    <property type="match status" value="1"/>
</dbReference>
<name>A0ABS0V7Z4_PSEVE</name>
<keyword evidence="4" id="KW-1185">Reference proteome</keyword>
<protein>
    <submittedName>
        <fullName evidence="3">Glycosyltransferase family 4 protein</fullName>
    </submittedName>
</protein>
<dbReference type="InterPro" id="IPR001296">
    <property type="entry name" value="Glyco_trans_1"/>
</dbReference>
<feature type="domain" description="Glycosyl transferase family 1" evidence="1">
    <location>
        <begin position="182"/>
        <end position="345"/>
    </location>
</feature>
<dbReference type="SUPFAM" id="SSF53756">
    <property type="entry name" value="UDP-Glycosyltransferase/glycogen phosphorylase"/>
    <property type="match status" value="1"/>
</dbReference>
<gene>
    <name evidence="3" type="ORF">YA0849_01105</name>
</gene>
<evidence type="ECO:0000313" key="3">
    <source>
        <dbReference type="EMBL" id="MBI6647619.1"/>
    </source>
</evidence>
<feature type="domain" description="Glycosyltransferase subfamily 4-like N-terminal" evidence="2">
    <location>
        <begin position="16"/>
        <end position="172"/>
    </location>
</feature>
<proteinExistence type="predicted"/>
<organism evidence="3 4">
    <name type="scientific">Pseudomonas veronii</name>
    <dbReference type="NCBI Taxonomy" id="76761"/>
    <lineage>
        <taxon>Bacteria</taxon>
        <taxon>Pseudomonadati</taxon>
        <taxon>Pseudomonadota</taxon>
        <taxon>Gammaproteobacteria</taxon>
        <taxon>Pseudomonadales</taxon>
        <taxon>Pseudomonadaceae</taxon>
        <taxon>Pseudomonas</taxon>
    </lineage>
</organism>
<sequence length="382" mass="43203">MRVLHFFKTYYPDTTGGIEQVIFQLCQGSRTFGVESQVLTISQDPFPAQLQVADHQVIRVKENLNLASTGLSMRVFSQFKEMAAEADLVHFHFPWPLMDLVHFATGHGLPTVLSYHSDIVKQRTLLKLYGPLMKRFLKSMDRIVVASPNYLNSSEALKPFADKTVVIPYGLDQSAYPNISTEKFRHLRKSLPEKFFLFVGVLRYYKGLDSLLRALEGVDYPVVILGSGPQEQELKAQAQKLQLRNVLFLGRLDDEEKVGLLQMCYALVFPSHLRSEAFGISLLEASMHGKAMISCEIGTGTTYVNIHEETGLAVPPDSPLALREAMRRLWDNPEEAQRFGVNARTRFQELFTADRMCASIVQVYNELIESSNLTGQVKKRPL</sequence>
<dbReference type="RefSeq" id="WP_198718660.1">
    <property type="nucleotide sequence ID" value="NZ_JAEILD010000004.1"/>
</dbReference>
<evidence type="ECO:0000313" key="4">
    <source>
        <dbReference type="Proteomes" id="UP000614123"/>
    </source>
</evidence>
<dbReference type="CDD" id="cd03795">
    <property type="entry name" value="GT4_WfcD-like"/>
    <property type="match status" value="1"/>
</dbReference>
<evidence type="ECO:0000259" key="1">
    <source>
        <dbReference type="Pfam" id="PF00534"/>
    </source>
</evidence>
<dbReference type="InterPro" id="IPR028098">
    <property type="entry name" value="Glyco_trans_4-like_N"/>
</dbReference>
<dbReference type="PANTHER" id="PTHR45947">
    <property type="entry name" value="SULFOQUINOVOSYL TRANSFERASE SQD2"/>
    <property type="match status" value="1"/>
</dbReference>
<accession>A0ABS0V7Z4</accession>
<dbReference type="Proteomes" id="UP000614123">
    <property type="component" value="Unassembled WGS sequence"/>
</dbReference>
<reference evidence="3 4" key="1">
    <citation type="submission" date="2020-12" db="EMBL/GenBank/DDBJ databases">
        <title>Comparative genomic insights into the epidemiology and virulence of plant pathogenic Pseudomonads from Turkey.</title>
        <authorList>
            <person name="Dillon M."/>
            <person name="Ruiz-Bedoya T."/>
            <person name="Bendalovic-Torma C."/>
            <person name="Guttman K.M."/>
            <person name="Kwak H."/>
            <person name="Middleton M.A."/>
            <person name="Wang P.W."/>
            <person name="Horuz S."/>
            <person name="Aysan Y."/>
            <person name="Guttman D.S."/>
        </authorList>
    </citation>
    <scope>NUCLEOTIDE SEQUENCE [LARGE SCALE GENOMIC DNA]</scope>
    <source>
        <strain evidence="3 4">S4_EA_3a</strain>
    </source>
</reference>
<evidence type="ECO:0000259" key="2">
    <source>
        <dbReference type="Pfam" id="PF13439"/>
    </source>
</evidence>